<evidence type="ECO:0000256" key="1">
    <source>
        <dbReference type="SAM" id="MobiDB-lite"/>
    </source>
</evidence>
<gene>
    <name evidence="3" type="ORF">Tco_1055210</name>
</gene>
<reference evidence="3" key="1">
    <citation type="journal article" date="2022" name="Int. J. Mol. Sci.">
        <title>Draft Genome of Tanacetum Coccineum: Genomic Comparison of Closely Related Tanacetum-Family Plants.</title>
        <authorList>
            <person name="Yamashiro T."/>
            <person name="Shiraishi A."/>
            <person name="Nakayama K."/>
            <person name="Satake H."/>
        </authorList>
    </citation>
    <scope>NUCLEOTIDE SEQUENCE</scope>
</reference>
<feature type="region of interest" description="Disordered" evidence="1">
    <location>
        <begin position="111"/>
        <end position="137"/>
    </location>
</feature>
<evidence type="ECO:0000313" key="4">
    <source>
        <dbReference type="Proteomes" id="UP001151760"/>
    </source>
</evidence>
<evidence type="ECO:0000313" key="3">
    <source>
        <dbReference type="EMBL" id="GJT80868.1"/>
    </source>
</evidence>
<dbReference type="InterPro" id="IPR043502">
    <property type="entry name" value="DNA/RNA_pol_sf"/>
</dbReference>
<feature type="region of interest" description="Disordered" evidence="1">
    <location>
        <begin position="154"/>
        <end position="173"/>
    </location>
</feature>
<dbReference type="SUPFAM" id="SSF56672">
    <property type="entry name" value="DNA/RNA polymerases"/>
    <property type="match status" value="1"/>
</dbReference>
<dbReference type="PANTHER" id="PTHR33116:SF84">
    <property type="entry name" value="RNA-DIRECTED DNA POLYMERASE"/>
    <property type="match status" value="1"/>
</dbReference>
<evidence type="ECO:0000259" key="2">
    <source>
        <dbReference type="PROSITE" id="PS50878"/>
    </source>
</evidence>
<dbReference type="CDD" id="cd01650">
    <property type="entry name" value="RT_nLTR_like"/>
    <property type="match status" value="1"/>
</dbReference>
<organism evidence="3 4">
    <name type="scientific">Tanacetum coccineum</name>
    <dbReference type="NCBI Taxonomy" id="301880"/>
    <lineage>
        <taxon>Eukaryota</taxon>
        <taxon>Viridiplantae</taxon>
        <taxon>Streptophyta</taxon>
        <taxon>Embryophyta</taxon>
        <taxon>Tracheophyta</taxon>
        <taxon>Spermatophyta</taxon>
        <taxon>Magnoliopsida</taxon>
        <taxon>eudicotyledons</taxon>
        <taxon>Gunneridae</taxon>
        <taxon>Pentapetalae</taxon>
        <taxon>asterids</taxon>
        <taxon>campanulids</taxon>
        <taxon>Asterales</taxon>
        <taxon>Asteraceae</taxon>
        <taxon>Asteroideae</taxon>
        <taxon>Anthemideae</taxon>
        <taxon>Anthemidinae</taxon>
        <taxon>Tanacetum</taxon>
    </lineage>
</organism>
<reference evidence="3" key="2">
    <citation type="submission" date="2022-01" db="EMBL/GenBank/DDBJ databases">
        <authorList>
            <person name="Yamashiro T."/>
            <person name="Shiraishi A."/>
            <person name="Satake H."/>
            <person name="Nakayama K."/>
        </authorList>
    </citation>
    <scope>NUCLEOTIDE SEQUENCE</scope>
</reference>
<dbReference type="PANTHER" id="PTHR33116">
    <property type="entry name" value="REVERSE TRANSCRIPTASE ZINC-BINDING DOMAIN-CONTAINING PROTEIN-RELATED-RELATED"/>
    <property type="match status" value="1"/>
</dbReference>
<name>A0ABQ5GYZ2_9ASTR</name>
<dbReference type="EMBL" id="BQNB010019031">
    <property type="protein sequence ID" value="GJT80868.1"/>
    <property type="molecule type" value="Genomic_DNA"/>
</dbReference>
<comment type="caution">
    <text evidence="3">The sequence shown here is derived from an EMBL/GenBank/DDBJ whole genome shotgun (WGS) entry which is preliminary data.</text>
</comment>
<dbReference type="InterPro" id="IPR000477">
    <property type="entry name" value="RT_dom"/>
</dbReference>
<dbReference type="Proteomes" id="UP001151760">
    <property type="component" value="Unassembled WGS sequence"/>
</dbReference>
<proteinExistence type="predicted"/>
<dbReference type="Pfam" id="PF00078">
    <property type="entry name" value="RVT_1"/>
    <property type="match status" value="1"/>
</dbReference>
<feature type="domain" description="Reverse transcriptase" evidence="2">
    <location>
        <begin position="385"/>
        <end position="660"/>
    </location>
</feature>
<protein>
    <submittedName>
        <fullName evidence="3">Protein LAZ1</fullName>
    </submittedName>
</protein>
<accession>A0ABQ5GYZ2</accession>
<dbReference type="PROSITE" id="PS50878">
    <property type="entry name" value="RT_POL"/>
    <property type="match status" value="1"/>
</dbReference>
<sequence>MSLSRDKVTKVPVWVKVHQVPIVAYSEDGLSIIVTQLGKPIMLDAFTNAMCAEPWGRLGFARALIEVMAEKDLKKEVTMAIPIVDGEGHTMAKIDVAYEWKPARCTQSDGFTMVQNGKKKGNTKKGSGTQKDDSSKLVNQNPFDVLNTVDNVKELGKTSGDKEAPKETKDKQTNLEYESELEEMVVSENQLNVCVILESHVEINTLANVCNDPRDRRVLWADLKLHKRVVSGLPWVLLGDFNVALNMKDICMGSSSMNSAMCDFKDYELDEVQKALDHNPSNSDIRGEEVVYVQAVDEAKIDEERFLRQIAKIDWLEGEATGLFNKKFLDGSNMQIIRPITNAKIKTTMFDIGEDKASGPDVYTSMFLKKGRDVVGADVCKAIHDLFSNGKLLNEINHTFMTLIPKIATPQKVNDYRPISCCNVIYKCISKIITNHIKEVVSENQSAFVLGRRIFDNILLKQELMHNYHLKRGSPRCGFKVDIQKAYDMVDWRFLGFIFKCFGFHSTMIKWIMACVMLASFSICINGNVHGYFRGKRGLRQGDPLSTYLFTLVMEILTLILKRCVRTSESFKYHKHCEELSIINVCFADDLFIFAHGDVDSAGVIMASLDEFRKVSGLVPSIPNSTAYFCNVLNHVKMAILNIMPFSKGELPLNYFGVPLISSRLLNRDCKVLVEKAQNRIGDWKNKSLSFAGSVMANTSVGKLKWLGLIYVYQRKNVVLVYVALSQCLTPRDIARERHSIQTRVADLLVNGAWNWPLSWLAKAPNLVWNLIRGLVGMDVVPPVLDNILAWFQLMGNKRTIQNIVGKILFAAASYFIWLERNNRLFKNNRRTQEELRDAIVVMVHLKLTTFRFKNKAEVHSLLSLWKMPTSFRFYG</sequence>
<keyword evidence="4" id="KW-1185">Reference proteome</keyword>